<evidence type="ECO:0000313" key="9">
    <source>
        <dbReference type="EMBL" id="UOO90950.1"/>
    </source>
</evidence>
<feature type="binding site" evidence="8">
    <location>
        <position position="120"/>
    </location>
    <ligand>
        <name>ATP</name>
        <dbReference type="ChEBI" id="CHEBI:30616"/>
    </ligand>
</feature>
<feature type="binding site" evidence="8">
    <location>
        <position position="85"/>
    </location>
    <ligand>
        <name>ATP</name>
        <dbReference type="ChEBI" id="CHEBI:30616"/>
    </ligand>
</feature>
<comment type="function">
    <text evidence="8">Nucleotidyltransferase involved in the post-translational modification of proteins. It can catalyze the addition of adenosine monophosphate (AMP) or uridine monophosphate (UMP) to a protein, resulting in modifications known as AMPylation and UMPylation.</text>
</comment>
<keyword evidence="5 8" id="KW-0547">Nucleotide-binding</keyword>
<comment type="catalytic activity">
    <reaction evidence="8">
        <text>L-tyrosyl-[protein] + UTP = O-(5'-uridylyl)-L-tyrosyl-[protein] + diphosphate</text>
        <dbReference type="Rhea" id="RHEA:83887"/>
        <dbReference type="Rhea" id="RHEA-COMP:10136"/>
        <dbReference type="Rhea" id="RHEA-COMP:20238"/>
        <dbReference type="ChEBI" id="CHEBI:33019"/>
        <dbReference type="ChEBI" id="CHEBI:46398"/>
        <dbReference type="ChEBI" id="CHEBI:46858"/>
        <dbReference type="ChEBI" id="CHEBI:90602"/>
    </reaction>
</comment>
<accession>A0ABY4E6E5</accession>
<evidence type="ECO:0000256" key="6">
    <source>
        <dbReference type="ARBA" id="ARBA00022840"/>
    </source>
</evidence>
<dbReference type="EMBL" id="CP091511">
    <property type="protein sequence ID" value="UOO90950.1"/>
    <property type="molecule type" value="Genomic_DNA"/>
</dbReference>
<dbReference type="PANTHER" id="PTHR32057">
    <property type="entry name" value="PROTEIN ADENYLYLTRANSFERASE SELO, MITOCHONDRIAL"/>
    <property type="match status" value="1"/>
</dbReference>
<feature type="binding site" evidence="8">
    <location>
        <position position="171"/>
    </location>
    <ligand>
        <name>ATP</name>
        <dbReference type="ChEBI" id="CHEBI:30616"/>
    </ligand>
</feature>
<evidence type="ECO:0000313" key="10">
    <source>
        <dbReference type="Proteomes" id="UP000832011"/>
    </source>
</evidence>
<evidence type="ECO:0000256" key="8">
    <source>
        <dbReference type="HAMAP-Rule" id="MF_00692"/>
    </source>
</evidence>
<keyword evidence="6 8" id="KW-0067">ATP-binding</keyword>
<dbReference type="Proteomes" id="UP000832011">
    <property type="component" value="Chromosome"/>
</dbReference>
<keyword evidence="7 8" id="KW-0460">Magnesium</keyword>
<dbReference type="Pfam" id="PF02696">
    <property type="entry name" value="SelO"/>
    <property type="match status" value="1"/>
</dbReference>
<keyword evidence="3 8" id="KW-0548">Nucleotidyltransferase</keyword>
<comment type="cofactor">
    <cofactor evidence="8">
        <name>Mg(2+)</name>
        <dbReference type="ChEBI" id="CHEBI:18420"/>
    </cofactor>
    <cofactor evidence="8">
        <name>Mn(2+)</name>
        <dbReference type="ChEBI" id="CHEBI:29035"/>
    </cofactor>
</comment>
<evidence type="ECO:0000256" key="7">
    <source>
        <dbReference type="ARBA" id="ARBA00022842"/>
    </source>
</evidence>
<keyword evidence="2 8" id="KW-0808">Transferase</keyword>
<feature type="binding site" evidence="8">
    <location>
        <position position="88"/>
    </location>
    <ligand>
        <name>ATP</name>
        <dbReference type="ChEBI" id="CHEBI:30616"/>
    </ligand>
</feature>
<feature type="binding site" evidence="8">
    <location>
        <position position="121"/>
    </location>
    <ligand>
        <name>ATP</name>
        <dbReference type="ChEBI" id="CHEBI:30616"/>
    </ligand>
</feature>
<evidence type="ECO:0000256" key="2">
    <source>
        <dbReference type="ARBA" id="ARBA00022679"/>
    </source>
</evidence>
<comment type="catalytic activity">
    <reaction evidence="8">
        <text>L-seryl-[protein] + ATP = 3-O-(5'-adenylyl)-L-seryl-[protein] + diphosphate</text>
        <dbReference type="Rhea" id="RHEA:58120"/>
        <dbReference type="Rhea" id="RHEA-COMP:9863"/>
        <dbReference type="Rhea" id="RHEA-COMP:15073"/>
        <dbReference type="ChEBI" id="CHEBI:29999"/>
        <dbReference type="ChEBI" id="CHEBI:30616"/>
        <dbReference type="ChEBI" id="CHEBI:33019"/>
        <dbReference type="ChEBI" id="CHEBI:142516"/>
        <dbReference type="EC" id="2.7.7.108"/>
    </reaction>
</comment>
<organism evidence="9 10">
    <name type="scientific">Vitreoscilla massiliensis</name>
    <dbReference type="NCBI Taxonomy" id="1689272"/>
    <lineage>
        <taxon>Bacteria</taxon>
        <taxon>Pseudomonadati</taxon>
        <taxon>Pseudomonadota</taxon>
        <taxon>Betaproteobacteria</taxon>
        <taxon>Neisseriales</taxon>
        <taxon>Neisseriaceae</taxon>
        <taxon>Vitreoscilla</taxon>
    </lineage>
</organism>
<keyword evidence="4 8" id="KW-0479">Metal-binding</keyword>
<sequence length="484" mass="53187">MNTLPSRLLSLPEHHYSHIPVQPVHAPTLLAYNDALAAELGLPSAAALSADKCLWLAGSLASPPQTPIATVYSGHQFGIWAGQLGDGRAMLLGEISDPQGQRWEIQLKGAGATPYSRRADGRAVLRSSIREYLCSEYIHALGIPTTRALALMGSPDTVYREQAETAAVVTRIAPSFLRFGHFEHWYHRGQNTDGQLLADLLLEQHYPECLQADNPYLAMFAAISLRSAELVAAWQSVGFCHGVLNTDNMSALGLTIDYGPFGFLDAFDPHHICNHSDTQGRYAYHAQPSIVQWNLSCLASCFLPLATEDELVEVLNNYVAQYKQAYLARMRAKLGLMRPVDGDQELVDGLLKAMAAQRVDYSLCMRLLSQVSRDGNDIPADLAALWPLPEAGLQQWLTLYRQRLQAESLSDAERATAMNAVNPKYVLRQYLLQAAIEQAQQGDASGVHELALVMSHPYDEQPEYQAYAALPPDWAAGICVSCSS</sequence>
<feature type="binding site" evidence="8">
    <location>
        <position position="257"/>
    </location>
    <ligand>
        <name>Mg(2+)</name>
        <dbReference type="ChEBI" id="CHEBI:18420"/>
    </ligand>
</feature>
<feature type="binding site" evidence="8">
    <location>
        <position position="108"/>
    </location>
    <ligand>
        <name>ATP</name>
        <dbReference type="ChEBI" id="CHEBI:30616"/>
    </ligand>
</feature>
<comment type="catalytic activity">
    <reaction evidence="8">
        <text>L-seryl-[protein] + UTP = O-(5'-uridylyl)-L-seryl-[protein] + diphosphate</text>
        <dbReference type="Rhea" id="RHEA:64604"/>
        <dbReference type="Rhea" id="RHEA-COMP:9863"/>
        <dbReference type="Rhea" id="RHEA-COMP:16635"/>
        <dbReference type="ChEBI" id="CHEBI:29999"/>
        <dbReference type="ChEBI" id="CHEBI:33019"/>
        <dbReference type="ChEBI" id="CHEBI:46398"/>
        <dbReference type="ChEBI" id="CHEBI:156051"/>
    </reaction>
</comment>
<comment type="catalytic activity">
    <reaction evidence="8">
        <text>L-tyrosyl-[protein] + ATP = O-(5'-adenylyl)-L-tyrosyl-[protein] + diphosphate</text>
        <dbReference type="Rhea" id="RHEA:54288"/>
        <dbReference type="Rhea" id="RHEA-COMP:10136"/>
        <dbReference type="Rhea" id="RHEA-COMP:13846"/>
        <dbReference type="ChEBI" id="CHEBI:30616"/>
        <dbReference type="ChEBI" id="CHEBI:33019"/>
        <dbReference type="ChEBI" id="CHEBI:46858"/>
        <dbReference type="ChEBI" id="CHEBI:83624"/>
        <dbReference type="EC" id="2.7.7.108"/>
    </reaction>
</comment>
<feature type="binding site" evidence="8">
    <location>
        <position position="87"/>
    </location>
    <ligand>
        <name>ATP</name>
        <dbReference type="ChEBI" id="CHEBI:30616"/>
    </ligand>
</feature>
<protein>
    <recommendedName>
        <fullName evidence="8">Protein nucleotidyltransferase YdiU</fullName>
        <ecNumber evidence="8">2.7.7.-</ecNumber>
    </recommendedName>
    <alternativeName>
        <fullName evidence="8">Protein adenylyltransferase YdiU</fullName>
        <ecNumber evidence="8">2.7.7.108</ecNumber>
    </alternativeName>
    <alternativeName>
        <fullName evidence="8">Protein uridylyltransferase YdiU</fullName>
        <ecNumber evidence="8">2.7.7.-</ecNumber>
    </alternativeName>
</protein>
<name>A0ABY4E6E5_9NEIS</name>
<comment type="similarity">
    <text evidence="1 8">Belongs to the SELO family.</text>
</comment>
<evidence type="ECO:0000256" key="4">
    <source>
        <dbReference type="ARBA" id="ARBA00022723"/>
    </source>
</evidence>
<feature type="binding site" evidence="8">
    <location>
        <position position="257"/>
    </location>
    <ligand>
        <name>ATP</name>
        <dbReference type="ChEBI" id="CHEBI:30616"/>
    </ligand>
</feature>
<comment type="catalytic activity">
    <reaction evidence="8">
        <text>L-histidyl-[protein] + UTP = N(tele)-(5'-uridylyl)-L-histidyl-[protein] + diphosphate</text>
        <dbReference type="Rhea" id="RHEA:83891"/>
        <dbReference type="Rhea" id="RHEA-COMP:9745"/>
        <dbReference type="Rhea" id="RHEA-COMP:20239"/>
        <dbReference type="ChEBI" id="CHEBI:29979"/>
        <dbReference type="ChEBI" id="CHEBI:33019"/>
        <dbReference type="ChEBI" id="CHEBI:46398"/>
        <dbReference type="ChEBI" id="CHEBI:233474"/>
    </reaction>
</comment>
<dbReference type="RefSeq" id="WP_058305273.1">
    <property type="nucleotide sequence ID" value="NZ_CABKVG010000006.1"/>
</dbReference>
<feature type="binding site" evidence="8">
    <location>
        <position position="178"/>
    </location>
    <ligand>
        <name>ATP</name>
        <dbReference type="ChEBI" id="CHEBI:30616"/>
    </ligand>
</feature>
<reference evidence="9 10" key="1">
    <citation type="journal article" date="2022" name="Res Sq">
        <title>Evolution of multicellular longitudinally dividing oral cavity symbionts (Neisseriaceae).</title>
        <authorList>
            <person name="Nyongesa S."/>
            <person name="Weber P."/>
            <person name="Bernet E."/>
            <person name="Pullido F."/>
            <person name="Nieckarz M."/>
            <person name="Delaby M."/>
            <person name="Nieves C."/>
            <person name="Viehboeck T."/>
            <person name="Krause N."/>
            <person name="Rivera-Millot A."/>
            <person name="Nakamura A."/>
            <person name="Vischer N."/>
            <person name="VanNieuwenhze M."/>
            <person name="Brun Y."/>
            <person name="Cava F."/>
            <person name="Bulgheresi S."/>
            <person name="Veyrier F."/>
        </authorList>
    </citation>
    <scope>NUCLEOTIDE SEQUENCE [LARGE SCALE GENOMIC DNA]</scope>
    <source>
        <strain evidence="9 10">SN4</strain>
    </source>
</reference>
<dbReference type="EC" id="2.7.7.108" evidence="8"/>
<feature type="binding site" evidence="8">
    <location>
        <position position="248"/>
    </location>
    <ligand>
        <name>Mg(2+)</name>
        <dbReference type="ChEBI" id="CHEBI:18420"/>
    </ligand>
</feature>
<gene>
    <name evidence="8" type="primary">ydiU</name>
    <name evidence="8" type="synonym">selO</name>
    <name evidence="9" type="ORF">LVJ82_08310</name>
</gene>
<dbReference type="InterPro" id="IPR003846">
    <property type="entry name" value="SelO"/>
</dbReference>
<dbReference type="NCBIfam" id="NF000658">
    <property type="entry name" value="PRK00029.1"/>
    <property type="match status" value="1"/>
</dbReference>
<comment type="catalytic activity">
    <reaction evidence="8">
        <text>L-threonyl-[protein] + ATP = 3-O-(5'-adenylyl)-L-threonyl-[protein] + diphosphate</text>
        <dbReference type="Rhea" id="RHEA:54292"/>
        <dbReference type="Rhea" id="RHEA-COMP:11060"/>
        <dbReference type="Rhea" id="RHEA-COMP:13847"/>
        <dbReference type="ChEBI" id="CHEBI:30013"/>
        <dbReference type="ChEBI" id="CHEBI:30616"/>
        <dbReference type="ChEBI" id="CHEBI:33019"/>
        <dbReference type="ChEBI" id="CHEBI:138113"/>
        <dbReference type="EC" id="2.7.7.108"/>
    </reaction>
</comment>
<dbReference type="EC" id="2.7.7.-" evidence="8"/>
<evidence type="ECO:0000256" key="3">
    <source>
        <dbReference type="ARBA" id="ARBA00022695"/>
    </source>
</evidence>
<dbReference type="HAMAP" id="MF_00692">
    <property type="entry name" value="SelO"/>
    <property type="match status" value="1"/>
</dbReference>
<keyword evidence="10" id="KW-1185">Reference proteome</keyword>
<keyword evidence="8" id="KW-0464">Manganese</keyword>
<feature type="active site" description="Proton acceptor" evidence="8">
    <location>
        <position position="247"/>
    </location>
</feature>
<dbReference type="PANTHER" id="PTHR32057:SF14">
    <property type="entry name" value="PROTEIN ADENYLYLTRANSFERASE SELO, MITOCHONDRIAL"/>
    <property type="match status" value="1"/>
</dbReference>
<evidence type="ECO:0000256" key="1">
    <source>
        <dbReference type="ARBA" id="ARBA00009747"/>
    </source>
</evidence>
<evidence type="ECO:0000256" key="5">
    <source>
        <dbReference type="ARBA" id="ARBA00022741"/>
    </source>
</evidence>
<proteinExistence type="inferred from homology"/>